<evidence type="ECO:0000256" key="3">
    <source>
        <dbReference type="ARBA" id="ARBA00022448"/>
    </source>
</evidence>
<evidence type="ECO:0000256" key="4">
    <source>
        <dbReference type="ARBA" id="ARBA00022475"/>
    </source>
</evidence>
<dbReference type="EMBL" id="FXYE01000002">
    <property type="protein sequence ID" value="SMX41533.1"/>
    <property type="molecule type" value="Genomic_DNA"/>
</dbReference>
<dbReference type="InterPro" id="IPR037682">
    <property type="entry name" value="TonB_C"/>
</dbReference>
<dbReference type="SUPFAM" id="SSF74653">
    <property type="entry name" value="TolA/TonB C-terminal domain"/>
    <property type="match status" value="1"/>
</dbReference>
<dbReference type="AlphaFoldDB" id="A0A238KFA1"/>
<evidence type="ECO:0000256" key="1">
    <source>
        <dbReference type="ARBA" id="ARBA00004383"/>
    </source>
</evidence>
<dbReference type="GO" id="GO:0015031">
    <property type="term" value="P:protein transport"/>
    <property type="evidence" value="ECO:0007669"/>
    <property type="project" value="UniProtKB-KW"/>
</dbReference>
<dbReference type="Pfam" id="PF13103">
    <property type="entry name" value="TonB_2"/>
    <property type="match status" value="1"/>
</dbReference>
<name>A0A238KFA1_9RHOB</name>
<dbReference type="GO" id="GO:0098797">
    <property type="term" value="C:plasma membrane protein complex"/>
    <property type="evidence" value="ECO:0007669"/>
    <property type="project" value="TreeGrafter"/>
</dbReference>
<keyword evidence="5" id="KW-0997">Cell inner membrane</keyword>
<sequence length="294" mass="30408">MRTLAEICVFLCLAVGLHLGLLMARPADSGAEAAGDGGEELVSLIAADAVLEELVAEWDRPPETAAPEVETFAPAPPEMIQPEMPQVAAMQPVATPVSQPPAFAPSVPDLAPDMAVTLSPPPPAPVAKAAPPEATRPLKRPERPVAKKEPPKKTAKKPAKTAPKKPSAPSKAQKAAGAGATSNAGVAKTAQNASRDKARAKSELAAWGSAIRSRIERRKRYPSGARGASGSVRIQISVSRSGALLGASIVKSSGNGEIDAAALRAVRAAKKFPAAPKSVTKQSHVFGLDMRFSR</sequence>
<feature type="domain" description="TonB C-terminal" evidence="11">
    <location>
        <begin position="206"/>
        <end position="294"/>
    </location>
</feature>
<evidence type="ECO:0000256" key="2">
    <source>
        <dbReference type="ARBA" id="ARBA00006555"/>
    </source>
</evidence>
<dbReference type="RefSeq" id="WP_093967013.1">
    <property type="nucleotide sequence ID" value="NZ_FXYE01000002.1"/>
</dbReference>
<evidence type="ECO:0000256" key="10">
    <source>
        <dbReference type="SAM" id="MobiDB-lite"/>
    </source>
</evidence>
<dbReference type="InterPro" id="IPR006260">
    <property type="entry name" value="TonB/TolA_C"/>
</dbReference>
<proteinExistence type="inferred from homology"/>
<dbReference type="PANTHER" id="PTHR33446">
    <property type="entry name" value="PROTEIN TONB-RELATED"/>
    <property type="match status" value="1"/>
</dbReference>
<dbReference type="NCBIfam" id="TIGR01352">
    <property type="entry name" value="tonB_Cterm"/>
    <property type="match status" value="1"/>
</dbReference>
<gene>
    <name evidence="12" type="ORF">COL8621_01774</name>
</gene>
<protein>
    <submittedName>
        <fullName evidence="12">Gram-negative bacterial tonB protein</fullName>
    </submittedName>
</protein>
<dbReference type="PROSITE" id="PS52015">
    <property type="entry name" value="TONB_CTD"/>
    <property type="match status" value="1"/>
</dbReference>
<keyword evidence="9" id="KW-0472">Membrane</keyword>
<dbReference type="GO" id="GO:0055085">
    <property type="term" value="P:transmembrane transport"/>
    <property type="evidence" value="ECO:0007669"/>
    <property type="project" value="InterPro"/>
</dbReference>
<accession>A0A238KFA1</accession>
<feature type="region of interest" description="Disordered" evidence="10">
    <location>
        <begin position="113"/>
        <end position="207"/>
    </location>
</feature>
<keyword evidence="8" id="KW-1133">Transmembrane helix</keyword>
<evidence type="ECO:0000256" key="7">
    <source>
        <dbReference type="ARBA" id="ARBA00022927"/>
    </source>
</evidence>
<dbReference type="PANTHER" id="PTHR33446:SF2">
    <property type="entry name" value="PROTEIN TONB"/>
    <property type="match status" value="1"/>
</dbReference>
<evidence type="ECO:0000256" key="9">
    <source>
        <dbReference type="ARBA" id="ARBA00023136"/>
    </source>
</evidence>
<evidence type="ECO:0000256" key="5">
    <source>
        <dbReference type="ARBA" id="ARBA00022519"/>
    </source>
</evidence>
<organism evidence="12 13">
    <name type="scientific">Actibacterium lipolyticum</name>
    <dbReference type="NCBI Taxonomy" id="1524263"/>
    <lineage>
        <taxon>Bacteria</taxon>
        <taxon>Pseudomonadati</taxon>
        <taxon>Pseudomonadota</taxon>
        <taxon>Alphaproteobacteria</taxon>
        <taxon>Rhodobacterales</taxon>
        <taxon>Roseobacteraceae</taxon>
        <taxon>Actibacterium</taxon>
    </lineage>
</organism>
<feature type="compositionally biased region" description="Basic and acidic residues" evidence="10">
    <location>
        <begin position="139"/>
        <end position="152"/>
    </location>
</feature>
<evidence type="ECO:0000256" key="8">
    <source>
        <dbReference type="ARBA" id="ARBA00022989"/>
    </source>
</evidence>
<reference evidence="13" key="1">
    <citation type="submission" date="2017-05" db="EMBL/GenBank/DDBJ databases">
        <authorList>
            <person name="Rodrigo-Torres L."/>
            <person name="Arahal R. D."/>
            <person name="Lucena T."/>
        </authorList>
    </citation>
    <scope>NUCLEOTIDE SEQUENCE [LARGE SCALE GENOMIC DNA]</scope>
    <source>
        <strain evidence="13">CECT 8621</strain>
    </source>
</reference>
<keyword evidence="4" id="KW-1003">Cell membrane</keyword>
<keyword evidence="6" id="KW-0812">Transmembrane</keyword>
<dbReference type="Gene3D" id="3.30.1150.10">
    <property type="match status" value="1"/>
</dbReference>
<evidence type="ECO:0000259" key="11">
    <source>
        <dbReference type="PROSITE" id="PS52015"/>
    </source>
</evidence>
<keyword evidence="7" id="KW-0653">Protein transport</keyword>
<dbReference type="GO" id="GO:0031992">
    <property type="term" value="F:energy transducer activity"/>
    <property type="evidence" value="ECO:0007669"/>
    <property type="project" value="TreeGrafter"/>
</dbReference>
<comment type="subcellular location">
    <subcellularLocation>
        <location evidence="1">Cell inner membrane</location>
        <topology evidence="1">Single-pass membrane protein</topology>
        <orientation evidence="1">Periplasmic side</orientation>
    </subcellularLocation>
</comment>
<evidence type="ECO:0000313" key="13">
    <source>
        <dbReference type="Proteomes" id="UP000202922"/>
    </source>
</evidence>
<comment type="similarity">
    <text evidence="2">Belongs to the TonB family.</text>
</comment>
<evidence type="ECO:0000256" key="6">
    <source>
        <dbReference type="ARBA" id="ARBA00022692"/>
    </source>
</evidence>
<keyword evidence="3" id="KW-0813">Transport</keyword>
<dbReference type="InterPro" id="IPR051045">
    <property type="entry name" value="TonB-dependent_transducer"/>
</dbReference>
<feature type="compositionally biased region" description="Basic residues" evidence="10">
    <location>
        <begin position="153"/>
        <end position="163"/>
    </location>
</feature>
<dbReference type="OrthoDB" id="7722272at2"/>
<feature type="compositionally biased region" description="Low complexity" evidence="10">
    <location>
        <begin position="164"/>
        <end position="185"/>
    </location>
</feature>
<dbReference type="Proteomes" id="UP000202922">
    <property type="component" value="Unassembled WGS sequence"/>
</dbReference>
<keyword evidence="13" id="KW-1185">Reference proteome</keyword>
<evidence type="ECO:0000313" key="12">
    <source>
        <dbReference type="EMBL" id="SMX41533.1"/>
    </source>
</evidence>